<keyword evidence="3" id="KW-1185">Reference proteome</keyword>
<dbReference type="RefSeq" id="WP_157853887.1">
    <property type="nucleotide sequence ID" value="NZ_PGFG01000001.1"/>
</dbReference>
<evidence type="ECO:0000313" key="2">
    <source>
        <dbReference type="EMBL" id="PJJ76459.1"/>
    </source>
</evidence>
<protein>
    <recommendedName>
        <fullName evidence="4">DUF4386 domain-containing protein</fullName>
    </recommendedName>
</protein>
<evidence type="ECO:0000313" key="3">
    <source>
        <dbReference type="Proteomes" id="UP000230000"/>
    </source>
</evidence>
<comment type="caution">
    <text evidence="2">The sequence shown here is derived from an EMBL/GenBank/DDBJ whole genome shotgun (WGS) entry which is preliminary data.</text>
</comment>
<evidence type="ECO:0008006" key="4">
    <source>
        <dbReference type="Google" id="ProtNLM"/>
    </source>
</evidence>
<feature type="transmembrane region" description="Helical" evidence="1">
    <location>
        <begin position="193"/>
        <end position="209"/>
    </location>
</feature>
<dbReference type="AlphaFoldDB" id="A0A2M9CX50"/>
<feature type="transmembrane region" description="Helical" evidence="1">
    <location>
        <begin position="134"/>
        <end position="153"/>
    </location>
</feature>
<keyword evidence="1" id="KW-0472">Membrane</keyword>
<evidence type="ECO:0000256" key="1">
    <source>
        <dbReference type="SAM" id="Phobius"/>
    </source>
</evidence>
<accession>A0A2M9CX50</accession>
<feature type="transmembrane region" description="Helical" evidence="1">
    <location>
        <begin position="59"/>
        <end position="79"/>
    </location>
</feature>
<feature type="transmembrane region" description="Helical" evidence="1">
    <location>
        <begin position="91"/>
        <end position="114"/>
    </location>
</feature>
<sequence length="220" mass="24148">MPRHVSIRTFCVLSAITCILGVLMIGNSFAINTGPPLNATNAQYIWFAQQHAHDVLKGAWLQAVGTFFILLFAVALVHLSRSSHTFGGWMTFLGATTLLFVSLMEVVCYIMALFPTPETMGAIGNNIGHAVQHLYFIVAAPALFLPLGFVILFSKVLPGVFGYLALLLACAFFAVGIYSLYRLILTSLDTSLAAIQALWWFAAAVVLIFRSRKIQQMFPQ</sequence>
<gene>
    <name evidence="2" type="ORF">BXY57_2079</name>
</gene>
<keyword evidence="1" id="KW-1133">Transmembrane helix</keyword>
<feature type="transmembrane region" description="Helical" evidence="1">
    <location>
        <begin position="160"/>
        <end position="181"/>
    </location>
</feature>
<keyword evidence="1" id="KW-0812">Transmembrane</keyword>
<organism evidence="2 3">
    <name type="scientific">Thermoflavifilum aggregans</name>
    <dbReference type="NCBI Taxonomy" id="454188"/>
    <lineage>
        <taxon>Bacteria</taxon>
        <taxon>Pseudomonadati</taxon>
        <taxon>Bacteroidota</taxon>
        <taxon>Chitinophagia</taxon>
        <taxon>Chitinophagales</taxon>
        <taxon>Chitinophagaceae</taxon>
        <taxon>Thermoflavifilum</taxon>
    </lineage>
</organism>
<reference evidence="2 3" key="1">
    <citation type="submission" date="2017-11" db="EMBL/GenBank/DDBJ databases">
        <title>Genomic Encyclopedia of Archaeal and Bacterial Type Strains, Phase II (KMG-II): From Individual Species to Whole Genera.</title>
        <authorList>
            <person name="Goeker M."/>
        </authorList>
    </citation>
    <scope>NUCLEOTIDE SEQUENCE [LARGE SCALE GENOMIC DNA]</scope>
    <source>
        <strain evidence="2 3">DSM 27268</strain>
    </source>
</reference>
<proteinExistence type="predicted"/>
<dbReference type="EMBL" id="PGFG01000001">
    <property type="protein sequence ID" value="PJJ76459.1"/>
    <property type="molecule type" value="Genomic_DNA"/>
</dbReference>
<name>A0A2M9CX50_9BACT</name>
<dbReference type="Proteomes" id="UP000230000">
    <property type="component" value="Unassembled WGS sequence"/>
</dbReference>
<dbReference type="OrthoDB" id="156217at2"/>